<dbReference type="FunFam" id="3.40.50.300:FF:000053">
    <property type="entry name" value="Signal recognition particle receptor FtsY"/>
    <property type="match status" value="1"/>
</dbReference>
<dbReference type="PROSITE" id="PS00300">
    <property type="entry name" value="SRP54"/>
    <property type="match status" value="1"/>
</dbReference>
<accession>A0A0S7XJU4</accession>
<dbReference type="GO" id="GO:0005525">
    <property type="term" value="F:GTP binding"/>
    <property type="evidence" value="ECO:0007669"/>
    <property type="project" value="UniProtKB-KW"/>
</dbReference>
<dbReference type="PANTHER" id="PTHR43134:SF1">
    <property type="entry name" value="SIGNAL RECOGNITION PARTICLE RECEPTOR SUBUNIT ALPHA"/>
    <property type="match status" value="1"/>
</dbReference>
<keyword evidence="5" id="KW-0547">Nucleotide-binding</keyword>
<evidence type="ECO:0000256" key="6">
    <source>
        <dbReference type="ARBA" id="ARBA00022801"/>
    </source>
</evidence>
<comment type="subcellular location">
    <subcellularLocation>
        <location evidence="1">Cell membrane</location>
        <topology evidence="1">Peripheral membrane protein</topology>
        <orientation evidence="1">Cytoplasmic side</orientation>
    </subcellularLocation>
</comment>
<evidence type="ECO:0000259" key="10">
    <source>
        <dbReference type="PROSITE" id="PS00300"/>
    </source>
</evidence>
<protein>
    <recommendedName>
        <fullName evidence="10">SRP54-type proteins GTP-binding domain-containing protein</fullName>
    </recommendedName>
</protein>
<evidence type="ECO:0000256" key="2">
    <source>
        <dbReference type="ARBA" id="ARBA00008531"/>
    </source>
</evidence>
<evidence type="ECO:0000256" key="1">
    <source>
        <dbReference type="ARBA" id="ARBA00004413"/>
    </source>
</evidence>
<evidence type="ECO:0000256" key="3">
    <source>
        <dbReference type="ARBA" id="ARBA00022475"/>
    </source>
</evidence>
<evidence type="ECO:0000313" key="11">
    <source>
        <dbReference type="EMBL" id="KPJ62678.1"/>
    </source>
</evidence>
<gene>
    <name evidence="11" type="ORF">AMK68_04650</name>
</gene>
<dbReference type="InterPro" id="IPR027417">
    <property type="entry name" value="P-loop_NTPase"/>
</dbReference>
<dbReference type="Gene3D" id="1.20.120.140">
    <property type="entry name" value="Signal recognition particle SRP54, nucleotide-binding domain"/>
    <property type="match status" value="1"/>
</dbReference>
<feature type="domain" description="SRP54-type proteins GTP-binding" evidence="10">
    <location>
        <begin position="209"/>
        <end position="222"/>
    </location>
</feature>
<dbReference type="SMART" id="SM00962">
    <property type="entry name" value="SRP54"/>
    <property type="match status" value="1"/>
</dbReference>
<dbReference type="NCBIfam" id="TIGR00064">
    <property type="entry name" value="ftsY"/>
    <property type="match status" value="1"/>
</dbReference>
<reference evidence="11 12" key="1">
    <citation type="journal article" date="2015" name="Microbiome">
        <title>Genomic resolution of linkages in carbon, nitrogen, and sulfur cycling among widespread estuary sediment bacteria.</title>
        <authorList>
            <person name="Baker B.J."/>
            <person name="Lazar C.S."/>
            <person name="Teske A.P."/>
            <person name="Dick G.J."/>
        </authorList>
    </citation>
    <scope>NUCLEOTIDE SEQUENCE [LARGE SCALE GENOMIC DNA]</scope>
    <source>
        <strain evidence="11">DG_56</strain>
    </source>
</reference>
<evidence type="ECO:0000313" key="12">
    <source>
        <dbReference type="Proteomes" id="UP000052020"/>
    </source>
</evidence>
<dbReference type="EMBL" id="LIZY01000107">
    <property type="protein sequence ID" value="KPJ62678.1"/>
    <property type="molecule type" value="Genomic_DNA"/>
</dbReference>
<dbReference type="InterPro" id="IPR000897">
    <property type="entry name" value="SRP54_GTPase_dom"/>
</dbReference>
<comment type="caution">
    <text evidence="11">The sequence shown here is derived from an EMBL/GenBank/DDBJ whole genome shotgun (WGS) entry which is preliminary data.</text>
</comment>
<dbReference type="GO" id="GO:0005047">
    <property type="term" value="F:signal recognition particle binding"/>
    <property type="evidence" value="ECO:0007669"/>
    <property type="project" value="TreeGrafter"/>
</dbReference>
<dbReference type="InterPro" id="IPR042101">
    <property type="entry name" value="SRP54_N_sf"/>
</dbReference>
<dbReference type="SMART" id="SM00382">
    <property type="entry name" value="AAA"/>
    <property type="match status" value="1"/>
</dbReference>
<dbReference type="SUPFAM" id="SSF52540">
    <property type="entry name" value="P-loop containing nucleoside triphosphate hydrolases"/>
    <property type="match status" value="1"/>
</dbReference>
<dbReference type="InterPro" id="IPR003593">
    <property type="entry name" value="AAA+_ATPase"/>
</dbReference>
<keyword evidence="3" id="KW-1003">Cell membrane</keyword>
<dbReference type="AlphaFoldDB" id="A0A0S7XJU4"/>
<dbReference type="Gene3D" id="3.40.50.300">
    <property type="entry name" value="P-loop containing nucleotide triphosphate hydrolases"/>
    <property type="match status" value="1"/>
</dbReference>
<dbReference type="GO" id="GO:0006614">
    <property type="term" value="P:SRP-dependent cotranslational protein targeting to membrane"/>
    <property type="evidence" value="ECO:0007669"/>
    <property type="project" value="InterPro"/>
</dbReference>
<keyword evidence="6" id="KW-0378">Hydrolase</keyword>
<proteinExistence type="inferred from homology"/>
<dbReference type="PANTHER" id="PTHR43134">
    <property type="entry name" value="SIGNAL RECOGNITION PARTICLE RECEPTOR SUBUNIT ALPHA"/>
    <property type="match status" value="1"/>
</dbReference>
<evidence type="ECO:0000256" key="4">
    <source>
        <dbReference type="ARBA" id="ARBA00022490"/>
    </source>
</evidence>
<name>A0A0S7XJU4_9BACT</name>
<keyword evidence="9" id="KW-0675">Receptor</keyword>
<keyword evidence="4" id="KW-0963">Cytoplasm</keyword>
<evidence type="ECO:0000256" key="5">
    <source>
        <dbReference type="ARBA" id="ARBA00022741"/>
    </source>
</evidence>
<sequence length="237" mass="26059">RLRAEAKRERADGDRVCAILKEQIAAVLSRNLRPLALESDPPLLYLIVGVNGTGKTTSIAKLAHYLHGLERRCLFAAADTFRAAAIEQLEIWAQRVSVPMVRHQMGSDPAAVVFDALTSARARGIDCVIADTAGRLHTKRNLMDELRKIGRVAERELHRPADEVLLVNALVQARQFTEAIRLSGVILTKLDGTAKGGTVITIADETDLPIKFIGTGEGPEDFEPFEPAKFVEQLFEE</sequence>
<keyword evidence="8" id="KW-0472">Membrane</keyword>
<dbReference type="InterPro" id="IPR004390">
    <property type="entry name" value="SR_rcpt_FtsY"/>
</dbReference>
<organism evidence="11 12">
    <name type="scientific">candidate division KD3-62 bacterium DG_56</name>
    <dbReference type="NCBI Taxonomy" id="1704032"/>
    <lineage>
        <taxon>Bacteria</taxon>
        <taxon>candidate division KD3-62</taxon>
    </lineage>
</organism>
<evidence type="ECO:0000256" key="7">
    <source>
        <dbReference type="ARBA" id="ARBA00023134"/>
    </source>
</evidence>
<evidence type="ECO:0000256" key="9">
    <source>
        <dbReference type="ARBA" id="ARBA00023170"/>
    </source>
</evidence>
<dbReference type="GO" id="GO:0005886">
    <property type="term" value="C:plasma membrane"/>
    <property type="evidence" value="ECO:0007669"/>
    <property type="project" value="UniProtKB-SubCell"/>
</dbReference>
<comment type="similarity">
    <text evidence="2">Belongs to the GTP-binding SRP family.</text>
</comment>
<dbReference type="GO" id="GO:0003924">
    <property type="term" value="F:GTPase activity"/>
    <property type="evidence" value="ECO:0007669"/>
    <property type="project" value="TreeGrafter"/>
</dbReference>
<dbReference type="PATRIC" id="fig|1704032.3.peg.810"/>
<dbReference type="Proteomes" id="UP000052020">
    <property type="component" value="Unassembled WGS sequence"/>
</dbReference>
<dbReference type="Pfam" id="PF00448">
    <property type="entry name" value="SRP54"/>
    <property type="match status" value="1"/>
</dbReference>
<feature type="non-terminal residue" evidence="11">
    <location>
        <position position="1"/>
    </location>
</feature>
<evidence type="ECO:0000256" key="8">
    <source>
        <dbReference type="ARBA" id="ARBA00023136"/>
    </source>
</evidence>
<keyword evidence="7" id="KW-0342">GTP-binding</keyword>